<dbReference type="RefSeq" id="WP_130419488.1">
    <property type="nucleotide sequence ID" value="NZ_SHKW01000001.1"/>
</dbReference>
<gene>
    <name evidence="1" type="ORF">BDD14_3123</name>
</gene>
<protein>
    <submittedName>
        <fullName evidence="1">Uncharacterized protein</fullName>
    </submittedName>
</protein>
<evidence type="ECO:0000313" key="1">
    <source>
        <dbReference type="EMBL" id="RZU41598.1"/>
    </source>
</evidence>
<accession>A0A4Q7YVB9</accession>
<name>A0A4Q7YVB9_9BACT</name>
<keyword evidence="2" id="KW-1185">Reference proteome</keyword>
<dbReference type="OrthoDB" id="133765at2"/>
<reference evidence="1 2" key="1">
    <citation type="submission" date="2019-02" db="EMBL/GenBank/DDBJ databases">
        <title>Genomic Encyclopedia of Archaeal and Bacterial Type Strains, Phase II (KMG-II): from individual species to whole genera.</title>
        <authorList>
            <person name="Goeker M."/>
        </authorList>
    </citation>
    <scope>NUCLEOTIDE SEQUENCE [LARGE SCALE GENOMIC DNA]</scope>
    <source>
        <strain evidence="1 2">DSM 18101</strain>
    </source>
</reference>
<evidence type="ECO:0000313" key="2">
    <source>
        <dbReference type="Proteomes" id="UP000292958"/>
    </source>
</evidence>
<comment type="caution">
    <text evidence="1">The sequence shown here is derived from an EMBL/GenBank/DDBJ whole genome shotgun (WGS) entry which is preliminary data.</text>
</comment>
<dbReference type="AlphaFoldDB" id="A0A4Q7YVB9"/>
<proteinExistence type="predicted"/>
<dbReference type="EMBL" id="SHKW01000001">
    <property type="protein sequence ID" value="RZU41598.1"/>
    <property type="molecule type" value="Genomic_DNA"/>
</dbReference>
<dbReference type="Proteomes" id="UP000292958">
    <property type="component" value="Unassembled WGS sequence"/>
</dbReference>
<organism evidence="1 2">
    <name type="scientific">Edaphobacter modestus</name>
    <dbReference type="NCBI Taxonomy" id="388466"/>
    <lineage>
        <taxon>Bacteria</taxon>
        <taxon>Pseudomonadati</taxon>
        <taxon>Acidobacteriota</taxon>
        <taxon>Terriglobia</taxon>
        <taxon>Terriglobales</taxon>
        <taxon>Acidobacteriaceae</taxon>
        <taxon>Edaphobacter</taxon>
    </lineage>
</organism>
<sequence length="66" mass="7940">MDKTIRFISDPNELKAEDYRYWQSVRPAERMQKAWELSLMGYRMKGLAPDGQELRRSVVRLKLPKR</sequence>